<keyword evidence="2" id="KW-1185">Reference proteome</keyword>
<dbReference type="AlphaFoldDB" id="X6LKV6"/>
<accession>X6LKV6</accession>
<dbReference type="EMBL" id="ASPP01037465">
    <property type="protein sequence ID" value="ETO01767.1"/>
    <property type="molecule type" value="Genomic_DNA"/>
</dbReference>
<evidence type="ECO:0000313" key="1">
    <source>
        <dbReference type="EMBL" id="ETO01767.1"/>
    </source>
</evidence>
<protein>
    <submittedName>
        <fullName evidence="1">Uncharacterized protein</fullName>
    </submittedName>
</protein>
<gene>
    <name evidence="1" type="ORF">RFI_35672</name>
</gene>
<organism evidence="1 2">
    <name type="scientific">Reticulomyxa filosa</name>
    <dbReference type="NCBI Taxonomy" id="46433"/>
    <lineage>
        <taxon>Eukaryota</taxon>
        <taxon>Sar</taxon>
        <taxon>Rhizaria</taxon>
        <taxon>Retaria</taxon>
        <taxon>Foraminifera</taxon>
        <taxon>Monothalamids</taxon>
        <taxon>Reticulomyxidae</taxon>
        <taxon>Reticulomyxa</taxon>
    </lineage>
</organism>
<dbReference type="Proteomes" id="UP000023152">
    <property type="component" value="Unassembled WGS sequence"/>
</dbReference>
<evidence type="ECO:0000313" key="2">
    <source>
        <dbReference type="Proteomes" id="UP000023152"/>
    </source>
</evidence>
<comment type="caution">
    <text evidence="1">The sequence shown here is derived from an EMBL/GenBank/DDBJ whole genome shotgun (WGS) entry which is preliminary data.</text>
</comment>
<reference evidence="1 2" key="1">
    <citation type="journal article" date="2013" name="Curr. Biol.">
        <title>The Genome of the Foraminiferan Reticulomyxa filosa.</title>
        <authorList>
            <person name="Glockner G."/>
            <person name="Hulsmann N."/>
            <person name="Schleicher M."/>
            <person name="Noegel A.A."/>
            <person name="Eichinger L."/>
            <person name="Gallinger C."/>
            <person name="Pawlowski J."/>
            <person name="Sierra R."/>
            <person name="Euteneuer U."/>
            <person name="Pillet L."/>
            <person name="Moustafa A."/>
            <person name="Platzer M."/>
            <person name="Groth M."/>
            <person name="Szafranski K."/>
            <person name="Schliwa M."/>
        </authorList>
    </citation>
    <scope>NUCLEOTIDE SEQUENCE [LARGE SCALE GENOMIC DNA]</scope>
</reference>
<sequence>MKPFIEIIVQKVFDKARFYSFILNCSARTTKKKKKKRCRCNNEAESISTNKEEEEFQRKKLELKVQNILKYIDIRLSKMQEKHRVHYNSRFENTLESLSTFFNTVCFEVFFIFFATNSDKITQ</sequence>
<name>X6LKV6_RETFI</name>
<proteinExistence type="predicted"/>